<organism evidence="1">
    <name type="scientific">marine metagenome</name>
    <dbReference type="NCBI Taxonomy" id="408172"/>
    <lineage>
        <taxon>unclassified sequences</taxon>
        <taxon>metagenomes</taxon>
        <taxon>ecological metagenomes</taxon>
    </lineage>
</organism>
<accession>A0A382TEM0</accession>
<gene>
    <name evidence="1" type="ORF">METZ01_LOCUS373424</name>
</gene>
<evidence type="ECO:0000313" key="1">
    <source>
        <dbReference type="EMBL" id="SVD20570.1"/>
    </source>
</evidence>
<proteinExistence type="predicted"/>
<dbReference type="AlphaFoldDB" id="A0A382TEM0"/>
<name>A0A382TEM0_9ZZZZ</name>
<protein>
    <submittedName>
        <fullName evidence="1">Uncharacterized protein</fullName>
    </submittedName>
</protein>
<sequence>YSPPEPSFTSSEDEYIKADRDDNGIPDIFCTSISDKEKLDICYLDNDEDGNIDLIVMDSNGDGTPDCRVYDKDGDGQFEYFIIDTDFDEVFDTVAIDSDLNGEPDKFAEYSE</sequence>
<reference evidence="1" key="1">
    <citation type="submission" date="2018-05" db="EMBL/GenBank/DDBJ databases">
        <authorList>
            <person name="Lanie J.A."/>
            <person name="Ng W.-L."/>
            <person name="Kazmierczak K.M."/>
            <person name="Andrzejewski T.M."/>
            <person name="Davidsen T.M."/>
            <person name="Wayne K.J."/>
            <person name="Tettelin H."/>
            <person name="Glass J.I."/>
            <person name="Rusch D."/>
            <person name="Podicherti R."/>
            <person name="Tsui H.-C.T."/>
            <person name="Winkler M.E."/>
        </authorList>
    </citation>
    <scope>NUCLEOTIDE SEQUENCE</scope>
</reference>
<feature type="non-terminal residue" evidence="1">
    <location>
        <position position="1"/>
    </location>
</feature>
<dbReference type="EMBL" id="UINC01136047">
    <property type="protein sequence ID" value="SVD20570.1"/>
    <property type="molecule type" value="Genomic_DNA"/>
</dbReference>